<keyword evidence="3" id="KW-0813">Transport</keyword>
<dbReference type="PANTHER" id="PTHR33446:SF2">
    <property type="entry name" value="PROTEIN TONB"/>
    <property type="match status" value="1"/>
</dbReference>
<dbReference type="Gene3D" id="3.30.1150.10">
    <property type="match status" value="2"/>
</dbReference>
<evidence type="ECO:0000313" key="12">
    <source>
        <dbReference type="EMBL" id="QMW03351.1"/>
    </source>
</evidence>
<keyword evidence="4" id="KW-1003">Cell membrane</keyword>
<dbReference type="GO" id="GO:0055085">
    <property type="term" value="P:transmembrane transport"/>
    <property type="evidence" value="ECO:0007669"/>
    <property type="project" value="InterPro"/>
</dbReference>
<keyword evidence="7" id="KW-0653">Protein transport</keyword>
<dbReference type="SUPFAM" id="SSF82185">
    <property type="entry name" value="Histone H3 K4-specific methyltransferase SET7/9 N-terminal domain"/>
    <property type="match status" value="1"/>
</dbReference>
<proteinExistence type="inferred from homology"/>
<dbReference type="GO" id="GO:0030288">
    <property type="term" value="C:outer membrane-bounded periplasmic space"/>
    <property type="evidence" value="ECO:0007669"/>
    <property type="project" value="InterPro"/>
</dbReference>
<dbReference type="InterPro" id="IPR006260">
    <property type="entry name" value="TonB/TolA_C"/>
</dbReference>
<sequence length="483" mass="53677">MKILLFLLCCTAAFAQQTVYQSFEVDSGGAAPRGGILFLNTFLQTNLRKPIAAQATGVGGRVILSAIVELDGSVSDVKIVNSLRPDCDREAMRVFRLFKAWQPGIKGGKAVRQQITTTVLFKPNPPFIYNNGARVSYYDNDKKALADSSDKARYKQEAPLDSNGLANGDIVVYKGKGGNWKEEYRIPFVRQVNESQGASDESTATIGYQSDGHRWDGEVIQLTKSGSIIYKYFYKNGVPTSEGVHYSSNGLVSEKREEFDGGFTATSWYDNGQIREIKVNNYLSPTDKSFMSSVKGFWTPTGQQLVKNGNGRVNHKQQVRSYSSLLPKTVVTEEGAYENGLQQGIWVGQYEDKSFYYEELFDKGVFQKGKSCLLGGDTIRYTVLEKVPEFKGGMQALGNFLAQNLHYPPEAQQSKIEGQVFLSFIIDADGRVIDIDLVKGLGHGTNEEAIRVLKATSGRWIPGHQRGQKINVKYNLPINFTLH</sequence>
<evidence type="ECO:0000256" key="9">
    <source>
        <dbReference type="ARBA" id="ARBA00023136"/>
    </source>
</evidence>
<dbReference type="SUPFAM" id="SSF74653">
    <property type="entry name" value="TolA/TonB C-terminal domain"/>
    <property type="match status" value="2"/>
</dbReference>
<dbReference type="Proteomes" id="UP000515369">
    <property type="component" value="Chromosome"/>
</dbReference>
<gene>
    <name evidence="12" type="ORF">H3H32_36805</name>
</gene>
<dbReference type="EMBL" id="CP059732">
    <property type="protein sequence ID" value="QMW03351.1"/>
    <property type="molecule type" value="Genomic_DNA"/>
</dbReference>
<dbReference type="AlphaFoldDB" id="A0A7G5GWV9"/>
<accession>A0A7G5GWV9</accession>
<feature type="chain" id="PRO_5028981930" evidence="10">
    <location>
        <begin position="16"/>
        <end position="483"/>
    </location>
</feature>
<comment type="similarity">
    <text evidence="2">Belongs to the TonB family.</text>
</comment>
<name>A0A7G5GWV9_9BACT</name>
<dbReference type="InterPro" id="IPR037682">
    <property type="entry name" value="TonB_C"/>
</dbReference>
<keyword evidence="10" id="KW-0732">Signal</keyword>
<keyword evidence="5" id="KW-0997">Cell inner membrane</keyword>
<dbReference type="GO" id="GO:0098797">
    <property type="term" value="C:plasma membrane protein complex"/>
    <property type="evidence" value="ECO:0007669"/>
    <property type="project" value="TreeGrafter"/>
</dbReference>
<keyword evidence="13" id="KW-1185">Reference proteome</keyword>
<evidence type="ECO:0000256" key="8">
    <source>
        <dbReference type="ARBA" id="ARBA00022989"/>
    </source>
</evidence>
<evidence type="ECO:0000256" key="5">
    <source>
        <dbReference type="ARBA" id="ARBA00022519"/>
    </source>
</evidence>
<keyword evidence="8" id="KW-1133">Transmembrane helix</keyword>
<dbReference type="GO" id="GO:0015891">
    <property type="term" value="P:siderophore transport"/>
    <property type="evidence" value="ECO:0007669"/>
    <property type="project" value="InterPro"/>
</dbReference>
<evidence type="ECO:0000259" key="11">
    <source>
        <dbReference type="PROSITE" id="PS52015"/>
    </source>
</evidence>
<dbReference type="PRINTS" id="PR01374">
    <property type="entry name" value="TONBPROTEIN"/>
</dbReference>
<reference evidence="12 13" key="1">
    <citation type="submission" date="2020-07" db="EMBL/GenBank/DDBJ databases">
        <title>Spirosoma foliorum sp. nov., isolated from the leaves on the Nejang mountain Korea, Republic of.</title>
        <authorList>
            <person name="Ho H."/>
            <person name="Lee Y.-J."/>
            <person name="Nurcahyanto D.-A."/>
            <person name="Kim S.-G."/>
        </authorList>
    </citation>
    <scope>NUCLEOTIDE SEQUENCE [LARGE SCALE GENOMIC DNA]</scope>
    <source>
        <strain evidence="12 13">PL0136</strain>
    </source>
</reference>
<protein>
    <submittedName>
        <fullName evidence="12">Energy transducer TonB</fullName>
    </submittedName>
</protein>
<evidence type="ECO:0000256" key="4">
    <source>
        <dbReference type="ARBA" id="ARBA00022475"/>
    </source>
</evidence>
<dbReference type="GO" id="GO:0015031">
    <property type="term" value="P:protein transport"/>
    <property type="evidence" value="ECO:0007669"/>
    <property type="project" value="UniProtKB-KW"/>
</dbReference>
<dbReference type="KEGG" id="sfol:H3H32_36805"/>
<evidence type="ECO:0000256" key="10">
    <source>
        <dbReference type="SAM" id="SignalP"/>
    </source>
</evidence>
<dbReference type="NCBIfam" id="TIGR01352">
    <property type="entry name" value="tonB_Cterm"/>
    <property type="match status" value="2"/>
</dbReference>
<keyword evidence="6" id="KW-0812">Transmembrane</keyword>
<dbReference type="PANTHER" id="PTHR33446">
    <property type="entry name" value="PROTEIN TONB-RELATED"/>
    <property type="match status" value="1"/>
</dbReference>
<dbReference type="PROSITE" id="PS52015">
    <property type="entry name" value="TONB_CTD"/>
    <property type="match status" value="1"/>
</dbReference>
<evidence type="ECO:0000256" key="3">
    <source>
        <dbReference type="ARBA" id="ARBA00022448"/>
    </source>
</evidence>
<keyword evidence="9" id="KW-0472">Membrane</keyword>
<evidence type="ECO:0000256" key="1">
    <source>
        <dbReference type="ARBA" id="ARBA00004383"/>
    </source>
</evidence>
<dbReference type="Pfam" id="PF03544">
    <property type="entry name" value="TonB_C"/>
    <property type="match status" value="2"/>
</dbReference>
<dbReference type="GO" id="GO:0031992">
    <property type="term" value="F:energy transducer activity"/>
    <property type="evidence" value="ECO:0007669"/>
    <property type="project" value="InterPro"/>
</dbReference>
<organism evidence="12 13">
    <name type="scientific">Spirosoma foliorum</name>
    <dbReference type="NCBI Taxonomy" id="2710596"/>
    <lineage>
        <taxon>Bacteria</taxon>
        <taxon>Pseudomonadati</taxon>
        <taxon>Bacteroidota</taxon>
        <taxon>Cytophagia</taxon>
        <taxon>Cytophagales</taxon>
        <taxon>Cytophagaceae</taxon>
        <taxon>Spirosoma</taxon>
    </lineage>
</organism>
<dbReference type="RefSeq" id="WP_182460637.1">
    <property type="nucleotide sequence ID" value="NZ_CP059732.1"/>
</dbReference>
<evidence type="ECO:0000256" key="6">
    <source>
        <dbReference type="ARBA" id="ARBA00022692"/>
    </source>
</evidence>
<dbReference type="InterPro" id="IPR051045">
    <property type="entry name" value="TonB-dependent_transducer"/>
</dbReference>
<evidence type="ECO:0000256" key="7">
    <source>
        <dbReference type="ARBA" id="ARBA00022927"/>
    </source>
</evidence>
<evidence type="ECO:0000256" key="2">
    <source>
        <dbReference type="ARBA" id="ARBA00006555"/>
    </source>
</evidence>
<comment type="subcellular location">
    <subcellularLocation>
        <location evidence="1">Cell inner membrane</location>
        <topology evidence="1">Single-pass membrane protein</topology>
        <orientation evidence="1">Periplasmic side</orientation>
    </subcellularLocation>
</comment>
<evidence type="ECO:0000313" key="13">
    <source>
        <dbReference type="Proteomes" id="UP000515369"/>
    </source>
</evidence>
<feature type="signal peptide" evidence="10">
    <location>
        <begin position="1"/>
        <end position="15"/>
    </location>
</feature>
<dbReference type="InterPro" id="IPR003538">
    <property type="entry name" value="TonB"/>
</dbReference>
<feature type="domain" description="TonB C-terminal" evidence="11">
    <location>
        <begin position="392"/>
        <end position="483"/>
    </location>
</feature>